<keyword evidence="7" id="KW-0949">S-adenosyl-L-methionine</keyword>
<dbReference type="GO" id="GO:0002098">
    <property type="term" value="P:tRNA wobble uridine modification"/>
    <property type="evidence" value="ECO:0007669"/>
    <property type="project" value="TreeGrafter"/>
</dbReference>
<evidence type="ECO:0000256" key="2">
    <source>
        <dbReference type="ARBA" id="ARBA00004123"/>
    </source>
</evidence>
<accession>A0A6L2PNG9</accession>
<dbReference type="FunCoup" id="A0A6L2PNG9">
    <property type="interactions" value="983"/>
</dbReference>
<dbReference type="GO" id="GO:0106335">
    <property type="term" value="F:tRNA (5-carboxymethyluridine(34)-5-O)-methyltransferase activity"/>
    <property type="evidence" value="ECO:0007669"/>
    <property type="project" value="TreeGrafter"/>
</dbReference>
<dbReference type="Proteomes" id="UP000502823">
    <property type="component" value="Unassembled WGS sequence"/>
</dbReference>
<dbReference type="Pfam" id="PF08241">
    <property type="entry name" value="Methyltransf_11"/>
    <property type="match status" value="1"/>
</dbReference>
<evidence type="ECO:0000256" key="7">
    <source>
        <dbReference type="ARBA" id="ARBA00022691"/>
    </source>
</evidence>
<dbReference type="InterPro" id="IPR027450">
    <property type="entry name" value="AlkB-like"/>
</dbReference>
<evidence type="ECO:0000256" key="6">
    <source>
        <dbReference type="ARBA" id="ARBA00022679"/>
    </source>
</evidence>
<dbReference type="Gene3D" id="2.60.120.590">
    <property type="entry name" value="Alpha-ketoglutarate-dependent dioxygenase AlkB-like"/>
    <property type="match status" value="1"/>
</dbReference>
<dbReference type="GO" id="GO:0046872">
    <property type="term" value="F:metal ion binding"/>
    <property type="evidence" value="ECO:0007669"/>
    <property type="project" value="UniProtKB-KW"/>
</dbReference>
<dbReference type="CDD" id="cd12431">
    <property type="entry name" value="RRM_ALKBH8"/>
    <property type="match status" value="1"/>
</dbReference>
<evidence type="ECO:0000256" key="10">
    <source>
        <dbReference type="ARBA" id="ARBA00022884"/>
    </source>
</evidence>
<evidence type="ECO:0000313" key="13">
    <source>
        <dbReference type="EMBL" id="GFG34143.1"/>
    </source>
</evidence>
<gene>
    <name evidence="13" type="ORF">Cfor_08142</name>
</gene>
<dbReference type="GO" id="GO:0005634">
    <property type="term" value="C:nucleus"/>
    <property type="evidence" value="ECO:0007669"/>
    <property type="project" value="UniProtKB-SubCell"/>
</dbReference>
<evidence type="ECO:0000256" key="4">
    <source>
        <dbReference type="ARBA" id="ARBA00022490"/>
    </source>
</evidence>
<feature type="domain" description="Fe2OG dioxygenase" evidence="12">
    <location>
        <begin position="238"/>
        <end position="344"/>
    </location>
</feature>
<evidence type="ECO:0000313" key="14">
    <source>
        <dbReference type="Proteomes" id="UP000502823"/>
    </source>
</evidence>
<dbReference type="SUPFAM" id="SSF53335">
    <property type="entry name" value="S-adenosyl-L-methionine-dependent methyltransferases"/>
    <property type="match status" value="1"/>
</dbReference>
<evidence type="ECO:0000256" key="9">
    <source>
        <dbReference type="ARBA" id="ARBA00022833"/>
    </source>
</evidence>
<dbReference type="GO" id="GO:0000049">
    <property type="term" value="F:tRNA binding"/>
    <property type="evidence" value="ECO:0007669"/>
    <property type="project" value="TreeGrafter"/>
</dbReference>
<dbReference type="GO" id="GO:0030488">
    <property type="term" value="P:tRNA methylation"/>
    <property type="evidence" value="ECO:0007669"/>
    <property type="project" value="TreeGrafter"/>
</dbReference>
<keyword evidence="5" id="KW-0489">Methyltransferase</keyword>
<dbReference type="InterPro" id="IPR012677">
    <property type="entry name" value="Nucleotide-bd_a/b_plait_sf"/>
</dbReference>
<evidence type="ECO:0000256" key="5">
    <source>
        <dbReference type="ARBA" id="ARBA00022603"/>
    </source>
</evidence>
<comment type="subcellular location">
    <subcellularLocation>
        <location evidence="3">Cytoplasm</location>
    </subcellularLocation>
    <subcellularLocation>
        <location evidence="2">Nucleus</location>
    </subcellularLocation>
</comment>
<evidence type="ECO:0000256" key="1">
    <source>
        <dbReference type="ARBA" id="ARBA00001954"/>
    </source>
</evidence>
<organism evidence="13 14">
    <name type="scientific">Coptotermes formosanus</name>
    <name type="common">Formosan subterranean termite</name>
    <dbReference type="NCBI Taxonomy" id="36987"/>
    <lineage>
        <taxon>Eukaryota</taxon>
        <taxon>Metazoa</taxon>
        <taxon>Ecdysozoa</taxon>
        <taxon>Arthropoda</taxon>
        <taxon>Hexapoda</taxon>
        <taxon>Insecta</taxon>
        <taxon>Pterygota</taxon>
        <taxon>Neoptera</taxon>
        <taxon>Polyneoptera</taxon>
        <taxon>Dictyoptera</taxon>
        <taxon>Blattodea</taxon>
        <taxon>Blattoidea</taxon>
        <taxon>Termitoidae</taxon>
        <taxon>Rhinotermitidae</taxon>
        <taxon>Coptotermes</taxon>
    </lineage>
</organism>
<dbReference type="InterPro" id="IPR034256">
    <property type="entry name" value="ALKBH8_RRM"/>
</dbReference>
<dbReference type="EMBL" id="BLKM01011744">
    <property type="protein sequence ID" value="GFG34143.1"/>
    <property type="molecule type" value="Genomic_DNA"/>
</dbReference>
<name>A0A6L2PNG9_COPFO</name>
<dbReference type="GO" id="GO:0008757">
    <property type="term" value="F:S-adenosylmethionine-dependent methyltransferase activity"/>
    <property type="evidence" value="ECO:0007669"/>
    <property type="project" value="InterPro"/>
</dbReference>
<dbReference type="SUPFAM" id="SSF51197">
    <property type="entry name" value="Clavaminate synthase-like"/>
    <property type="match status" value="1"/>
</dbReference>
<dbReference type="AlphaFoldDB" id="A0A6L2PNG9"/>
<dbReference type="InterPro" id="IPR051422">
    <property type="entry name" value="AlkB_tRNA_MeTrf/Diox"/>
</dbReference>
<dbReference type="InParanoid" id="A0A6L2PNG9"/>
<evidence type="ECO:0000256" key="11">
    <source>
        <dbReference type="ARBA" id="ARBA00023242"/>
    </source>
</evidence>
<dbReference type="InterPro" id="IPR035979">
    <property type="entry name" value="RBD_domain_sf"/>
</dbReference>
<proteinExistence type="predicted"/>
<comment type="caution">
    <text evidence="13">The sequence shown here is derived from an EMBL/GenBank/DDBJ whole genome shotgun (WGS) entry which is preliminary data.</text>
</comment>
<evidence type="ECO:0000256" key="8">
    <source>
        <dbReference type="ARBA" id="ARBA00022723"/>
    </source>
</evidence>
<dbReference type="PROSITE" id="PS51471">
    <property type="entry name" value="FE2OG_OXY"/>
    <property type="match status" value="1"/>
</dbReference>
<keyword evidence="8" id="KW-0479">Metal-binding</keyword>
<comment type="cofactor">
    <cofactor evidence="1">
        <name>Fe(2+)</name>
        <dbReference type="ChEBI" id="CHEBI:29033"/>
    </cofactor>
</comment>
<protein>
    <recommendedName>
        <fullName evidence="12">Fe2OG dioxygenase domain-containing protein</fullName>
    </recommendedName>
</protein>
<dbReference type="CDD" id="cd02440">
    <property type="entry name" value="AdoMet_MTases"/>
    <property type="match status" value="1"/>
</dbReference>
<dbReference type="Pfam" id="PF13532">
    <property type="entry name" value="2OG-FeII_Oxy_2"/>
    <property type="match status" value="1"/>
</dbReference>
<dbReference type="PANTHER" id="PTHR13069:SF21">
    <property type="entry name" value="ALKYLATED DNA REPAIR PROTEIN ALKB HOMOLOG 8"/>
    <property type="match status" value="1"/>
</dbReference>
<dbReference type="Gene3D" id="3.30.70.330">
    <property type="match status" value="1"/>
</dbReference>
<dbReference type="PANTHER" id="PTHR13069">
    <property type="entry name" value="ALKYLATED DNA REPAIR PROTEIN ALKB HOMOLOG 8"/>
    <property type="match status" value="1"/>
</dbReference>
<keyword evidence="14" id="KW-1185">Reference proteome</keyword>
<reference evidence="14" key="1">
    <citation type="submission" date="2020-01" db="EMBL/GenBank/DDBJ databases">
        <title>Draft genome sequence of the Termite Coptotermes fromosanus.</title>
        <authorList>
            <person name="Itakura S."/>
            <person name="Yosikawa Y."/>
            <person name="Umezawa K."/>
        </authorList>
    </citation>
    <scope>NUCLEOTIDE SEQUENCE [LARGE SCALE GENOMIC DNA]</scope>
</reference>
<dbReference type="OrthoDB" id="271595at2759"/>
<dbReference type="SUPFAM" id="SSF54928">
    <property type="entry name" value="RNA-binding domain, RBD"/>
    <property type="match status" value="1"/>
</dbReference>
<dbReference type="InterPro" id="IPR013216">
    <property type="entry name" value="Methyltransf_11"/>
</dbReference>
<dbReference type="InterPro" id="IPR037151">
    <property type="entry name" value="AlkB-like_sf"/>
</dbReference>
<evidence type="ECO:0000256" key="3">
    <source>
        <dbReference type="ARBA" id="ARBA00004496"/>
    </source>
</evidence>
<dbReference type="InterPro" id="IPR005123">
    <property type="entry name" value="Oxoglu/Fe-dep_dioxygenase_dom"/>
</dbReference>
<evidence type="ECO:0000259" key="12">
    <source>
        <dbReference type="PROSITE" id="PS51471"/>
    </source>
</evidence>
<keyword evidence="6" id="KW-0808">Transferase</keyword>
<keyword evidence="4" id="KW-0963">Cytoplasm</keyword>
<keyword evidence="10" id="KW-0694">RNA-binding</keyword>
<dbReference type="Gene3D" id="3.40.50.150">
    <property type="entry name" value="Vaccinia Virus protein VP39"/>
    <property type="match status" value="1"/>
</dbReference>
<dbReference type="InterPro" id="IPR029063">
    <property type="entry name" value="SAM-dependent_MTases_sf"/>
</dbReference>
<dbReference type="GO" id="GO:0005737">
    <property type="term" value="C:cytoplasm"/>
    <property type="evidence" value="ECO:0007669"/>
    <property type="project" value="UniProtKB-SubCell"/>
</dbReference>
<sequence>MSENKRNKKAKRKQTKAKNILLRDTGIRCSEEPTKVRMLLKCHNNFVHRKHILRLSASFQYVMVANGGLVTGLQQEQLLEITLPYGGVDGIVMLPGKSYCFIIFKDIHSASKAYAAIHGKIKITPDDSGPLYLAYTEKVPELSHSWNYDYKPPGLILLEEFVTEDEEKLLLNCVDWKTTDCHLGQTLKHRRVKHYGYEFQYDTNNVNKDCPLTDSIPCECNFLLDRLKERNVCALSSFPTQMTVNNYQPGQGIPSHVDTHSAFEDPILSLSLGSSIVMEFRHQDGRAIPVLLPRRSLLIMSEEARYAWSHGITPRKMDVVPTLSGDLTIQRRKERTSFTFRSIRKGECNCVYHDQCDSYKKKYRQSEGHIKDDTLAAKLESLHVHEVYEEIASHFSDTRHKPWPNVLSFVQSLPFGSILVDVGCGNCKYFGYSVGLFEIGCDHSVGLAKVCHDRGFEVFNCNCLSLPLKSEIADGCLSIAVIHHLATEERRLRAVEEMVRILRPGGRALIYVWAKDQARHNTLSSYLKQDRKTKSKDYNSQLKCVSQCNSVSKSAGTILNEVSHQFPSLPVHTNRTQFQHHDLLVPWKLKPAVKSEPDQKREESCLEKGSHEVPTFYRYYHVFDEGELERLCSSVKGAKVVQSYYDQGNWCVTLERV</sequence>
<keyword evidence="11" id="KW-0539">Nucleus</keyword>
<keyword evidence="9" id="KW-0862">Zinc</keyword>